<evidence type="ECO:0000313" key="10">
    <source>
        <dbReference type="EMBL" id="CAE7725965.1"/>
    </source>
</evidence>
<dbReference type="OrthoDB" id="10442389at2759"/>
<evidence type="ECO:0000256" key="6">
    <source>
        <dbReference type="ARBA" id="ARBA00023136"/>
    </source>
</evidence>
<feature type="transmembrane region" description="Helical" evidence="8">
    <location>
        <begin position="206"/>
        <end position="224"/>
    </location>
</feature>
<evidence type="ECO:0000256" key="3">
    <source>
        <dbReference type="ARBA" id="ARBA00022475"/>
    </source>
</evidence>
<evidence type="ECO:0000313" key="11">
    <source>
        <dbReference type="Proteomes" id="UP000601435"/>
    </source>
</evidence>
<keyword evidence="5 8" id="KW-1133">Transmembrane helix</keyword>
<evidence type="ECO:0000256" key="7">
    <source>
        <dbReference type="SAM" id="MobiDB-lite"/>
    </source>
</evidence>
<feature type="transmembrane region" description="Helical" evidence="8">
    <location>
        <begin position="262"/>
        <end position="288"/>
    </location>
</feature>
<feature type="region of interest" description="Disordered" evidence="7">
    <location>
        <begin position="234"/>
        <end position="258"/>
    </location>
</feature>
<comment type="subcellular location">
    <subcellularLocation>
        <location evidence="1">Cell membrane</location>
        <topology evidence="1">Multi-pass membrane protein</topology>
    </subcellularLocation>
</comment>
<keyword evidence="4 8" id="KW-0812">Transmembrane</keyword>
<dbReference type="PROSITE" id="PS50850">
    <property type="entry name" value="MFS"/>
    <property type="match status" value="1"/>
</dbReference>
<dbReference type="AlphaFoldDB" id="A0A812XAE1"/>
<name>A0A812XAE1_9DINO</name>
<dbReference type="PANTHER" id="PTHR23517">
    <property type="entry name" value="RESISTANCE PROTEIN MDTM, PUTATIVE-RELATED-RELATED"/>
    <property type="match status" value="1"/>
</dbReference>
<dbReference type="InterPro" id="IPR036259">
    <property type="entry name" value="MFS_trans_sf"/>
</dbReference>
<dbReference type="Pfam" id="PF07690">
    <property type="entry name" value="MFS_1"/>
    <property type="match status" value="1"/>
</dbReference>
<protein>
    <submittedName>
        <fullName evidence="10">CACNA1H protein</fullName>
    </submittedName>
</protein>
<feature type="transmembrane region" description="Helical" evidence="8">
    <location>
        <begin position="336"/>
        <end position="357"/>
    </location>
</feature>
<evidence type="ECO:0000256" key="5">
    <source>
        <dbReference type="ARBA" id="ARBA00022989"/>
    </source>
</evidence>
<dbReference type="SUPFAM" id="SSF103473">
    <property type="entry name" value="MFS general substrate transporter"/>
    <property type="match status" value="1"/>
</dbReference>
<keyword evidence="3" id="KW-1003">Cell membrane</keyword>
<dbReference type="Proteomes" id="UP000601435">
    <property type="component" value="Unassembled WGS sequence"/>
</dbReference>
<keyword evidence="2" id="KW-0813">Transport</keyword>
<evidence type="ECO:0000256" key="8">
    <source>
        <dbReference type="SAM" id="Phobius"/>
    </source>
</evidence>
<dbReference type="GO" id="GO:0005886">
    <property type="term" value="C:plasma membrane"/>
    <property type="evidence" value="ECO:0007669"/>
    <property type="project" value="UniProtKB-SubCell"/>
</dbReference>
<evidence type="ECO:0000256" key="2">
    <source>
        <dbReference type="ARBA" id="ARBA00022448"/>
    </source>
</evidence>
<gene>
    <name evidence="10" type="primary">CACNA1H</name>
    <name evidence="10" type="ORF">SNEC2469_LOCUS20958</name>
</gene>
<dbReference type="InterPro" id="IPR050171">
    <property type="entry name" value="MFS_Transporters"/>
</dbReference>
<dbReference type="EMBL" id="CAJNJA010036886">
    <property type="protein sequence ID" value="CAE7725965.1"/>
    <property type="molecule type" value="Genomic_DNA"/>
</dbReference>
<feature type="compositionally biased region" description="Low complexity" evidence="7">
    <location>
        <begin position="246"/>
        <end position="258"/>
    </location>
</feature>
<dbReference type="GO" id="GO:0022857">
    <property type="term" value="F:transmembrane transporter activity"/>
    <property type="evidence" value="ECO:0007669"/>
    <property type="project" value="InterPro"/>
</dbReference>
<feature type="transmembrane region" description="Helical" evidence="8">
    <location>
        <begin position="177"/>
        <end position="200"/>
    </location>
</feature>
<feature type="transmembrane region" description="Helical" evidence="8">
    <location>
        <begin position="363"/>
        <end position="387"/>
    </location>
</feature>
<evidence type="ECO:0000259" key="9">
    <source>
        <dbReference type="PROSITE" id="PS50850"/>
    </source>
</evidence>
<dbReference type="InterPro" id="IPR011701">
    <property type="entry name" value="MFS"/>
</dbReference>
<comment type="caution">
    <text evidence="10">The sequence shown here is derived from an EMBL/GenBank/DDBJ whole genome shotgun (WGS) entry which is preliminary data.</text>
</comment>
<keyword evidence="6 8" id="KW-0472">Membrane</keyword>
<reference evidence="10" key="1">
    <citation type="submission" date="2021-02" db="EMBL/GenBank/DDBJ databases">
        <authorList>
            <person name="Dougan E. K."/>
            <person name="Rhodes N."/>
            <person name="Thang M."/>
            <person name="Chan C."/>
        </authorList>
    </citation>
    <scope>NUCLEOTIDE SEQUENCE</scope>
</reference>
<accession>A0A812XAE1</accession>
<dbReference type="Gene3D" id="1.20.1250.20">
    <property type="entry name" value="MFS general substrate transporter like domains"/>
    <property type="match status" value="2"/>
</dbReference>
<evidence type="ECO:0000256" key="4">
    <source>
        <dbReference type="ARBA" id="ARBA00022692"/>
    </source>
</evidence>
<sequence length="473" mass="49096">MTAESEGPSADAEPQAPVSAGMRQFLVPLILPGVLQGKAQTFVSPMLPLFVVELGGSHSMVGTIASAYAVAQFFGSAPAPWLHLNKTVKKHSQGTVRLGPRRKALQVGVVMQHLHYATAACMALSLQVTTAVLSFVSQSVYVLLGIRIVGGIGATAFDISRKAYIAAEVPSSIRGRVVAFLASLQKWAVMISALLSGIVAEHMATRSVFLVQALLSLSAMLLIAGHRIVSSQRREAESFPGPNEGTATTNSTRSPPRPTQTLSLFGVLGAHWRSLVGAGLYCAMLTGVRNTWMVALPLRGHHIGLSKVGIGVAVAGFRACDASITFLAAGHIMDKYGLKAAAIPSMILMGAAFALLSTVRNPVMLGVAAVVAGVGNGICGGIVNAFATGLAPAHARTQFLGLWKTVTAIGGILLPPLFGAVSDVTSLDIADFCVSAAAFVAVAWILLMVREIAPKAARDTQVTVSLAAPSPVP</sequence>
<evidence type="ECO:0000256" key="1">
    <source>
        <dbReference type="ARBA" id="ARBA00004651"/>
    </source>
</evidence>
<feature type="transmembrane region" description="Helical" evidence="8">
    <location>
        <begin position="429"/>
        <end position="449"/>
    </location>
</feature>
<feature type="domain" description="Major facilitator superfamily (MFS) profile" evidence="9">
    <location>
        <begin position="25"/>
        <end position="453"/>
    </location>
</feature>
<feature type="transmembrane region" description="Helical" evidence="8">
    <location>
        <begin position="139"/>
        <end position="157"/>
    </location>
</feature>
<feature type="transmembrane region" description="Helical" evidence="8">
    <location>
        <begin position="399"/>
        <end position="417"/>
    </location>
</feature>
<feature type="transmembrane region" description="Helical" evidence="8">
    <location>
        <begin position="308"/>
        <end position="329"/>
    </location>
</feature>
<organism evidence="10 11">
    <name type="scientific">Symbiodinium necroappetens</name>
    <dbReference type="NCBI Taxonomy" id="1628268"/>
    <lineage>
        <taxon>Eukaryota</taxon>
        <taxon>Sar</taxon>
        <taxon>Alveolata</taxon>
        <taxon>Dinophyceae</taxon>
        <taxon>Suessiales</taxon>
        <taxon>Symbiodiniaceae</taxon>
        <taxon>Symbiodinium</taxon>
    </lineage>
</organism>
<proteinExistence type="predicted"/>
<keyword evidence="11" id="KW-1185">Reference proteome</keyword>
<dbReference type="InterPro" id="IPR020846">
    <property type="entry name" value="MFS_dom"/>
</dbReference>